<dbReference type="SUPFAM" id="SSF53474">
    <property type="entry name" value="alpha/beta-Hydrolases"/>
    <property type="match status" value="1"/>
</dbReference>
<keyword evidence="3" id="KW-0378">Hydrolase</keyword>
<gene>
    <name evidence="3" type="ORF">BFS35_002080</name>
</gene>
<accession>A0A2G5NSZ3</accession>
<evidence type="ECO:0000259" key="2">
    <source>
        <dbReference type="Pfam" id="PF00561"/>
    </source>
</evidence>
<protein>
    <submittedName>
        <fullName evidence="3">Alpha/beta hydrolase</fullName>
    </submittedName>
</protein>
<dbReference type="Pfam" id="PF00561">
    <property type="entry name" value="Abhydrolase_1"/>
    <property type="match status" value="1"/>
</dbReference>
<dbReference type="InterPro" id="IPR052920">
    <property type="entry name" value="DNA-binding_regulatory"/>
</dbReference>
<reference evidence="3 4" key="1">
    <citation type="journal article" date="2018" name="Front. Microbiol.">
        <title>Description and Comparative Genomics of Macrococcus caseolyticus subsp. hominis subsp. nov., Macrococcus goetzii sp. nov., Macrococcus epidermidis sp. nov., and Macrococcus bohemicus sp. nov., Novel Macrococci From Human Clinical Material With Virulence Potential and Suspected Uptake of Foreign DNA by Natural Transformation.</title>
        <authorList>
            <person name="Maslanova I."/>
            <person name="Wertheimer Z."/>
            <person name="Sedlacek I."/>
            <person name="Svec P."/>
            <person name="Indrakova A."/>
            <person name="Kovarovic V."/>
            <person name="Schumann P."/>
            <person name="Sproer C."/>
            <person name="Kralova S."/>
            <person name="Sedo O."/>
            <person name="Kristofova L."/>
            <person name="Vrbovska V."/>
            <person name="Fuzik T."/>
            <person name="Petras P."/>
            <person name="Zdrahal Z."/>
            <person name="Ruzickova V."/>
            <person name="Doskar J."/>
            <person name="Pantucek R."/>
        </authorList>
    </citation>
    <scope>NUCLEOTIDE SEQUENCE [LARGE SCALE GENOMIC DNA]</scope>
    <source>
        <strain evidence="3 4">CCM 4927</strain>
    </source>
</reference>
<dbReference type="RefSeq" id="WP_099578315.1">
    <property type="nucleotide sequence ID" value="NZ_MJBI02000001.1"/>
</dbReference>
<evidence type="ECO:0000256" key="1">
    <source>
        <dbReference type="SAM" id="MobiDB-lite"/>
    </source>
</evidence>
<feature type="compositionally biased region" description="Basic and acidic residues" evidence="1">
    <location>
        <begin position="313"/>
        <end position="322"/>
    </location>
</feature>
<name>A0A2G5NSZ3_9STAP</name>
<dbReference type="InterPro" id="IPR029058">
    <property type="entry name" value="AB_hydrolase_fold"/>
</dbReference>
<feature type="region of interest" description="Disordered" evidence="1">
    <location>
        <begin position="309"/>
        <end position="329"/>
    </location>
</feature>
<evidence type="ECO:0000313" key="4">
    <source>
        <dbReference type="Proteomes" id="UP000229523"/>
    </source>
</evidence>
<dbReference type="Gene3D" id="3.40.50.1820">
    <property type="entry name" value="alpha/beta hydrolase"/>
    <property type="match status" value="1"/>
</dbReference>
<proteinExistence type="predicted"/>
<dbReference type="InterPro" id="IPR000073">
    <property type="entry name" value="AB_hydrolase_1"/>
</dbReference>
<dbReference type="EMBL" id="MJBI02000001">
    <property type="protein sequence ID" value="RAI82497.1"/>
    <property type="molecule type" value="Genomic_DNA"/>
</dbReference>
<dbReference type="GO" id="GO:0016787">
    <property type="term" value="F:hydrolase activity"/>
    <property type="evidence" value="ECO:0007669"/>
    <property type="project" value="UniProtKB-KW"/>
</dbReference>
<dbReference type="PANTHER" id="PTHR43358:SF5">
    <property type="entry name" value="EXPORTED PROTEIN"/>
    <property type="match status" value="1"/>
</dbReference>
<sequence length="329" mass="37425">MNNKILTRTLLGVSLASGITSSIVGLVASNYVLNFKLRDVEVIRRREIKAKRLDVEAFNAKQPLNVTIQSRNGYNLSATVVKPYEHKHWMVFCHGVTENKITSIKYLNMFNELGFNGIIFDHRRHGESGGNHSTYGYYEKTDLESVIAFLKEQYGYDITFGVHGESMGAVTTLLYAGELANEAAFYVSDCAFSNFTRLLTQIIEQKSSFGSGFVLSALNQVLKMRTHFSLKQVSPIDVIQNVEQPILFIHSKPDVFIPYTHSVDLYNKKRGPKMRWYPEHGGHAASYNVNPISYKNKVEHFLTTFDLLPPKNDNTHNKANEKHKIKKKK</sequence>
<comment type="caution">
    <text evidence="3">The sequence shown here is derived from an EMBL/GenBank/DDBJ whole genome shotgun (WGS) entry which is preliminary data.</text>
</comment>
<feature type="domain" description="AB hydrolase-1" evidence="2">
    <location>
        <begin position="89"/>
        <end position="229"/>
    </location>
</feature>
<organism evidence="3 4">
    <name type="scientific">Macrococcoides goetzii</name>
    <dbReference type="NCBI Taxonomy" id="1891097"/>
    <lineage>
        <taxon>Bacteria</taxon>
        <taxon>Bacillati</taxon>
        <taxon>Bacillota</taxon>
        <taxon>Bacilli</taxon>
        <taxon>Bacillales</taxon>
        <taxon>Staphylococcaceae</taxon>
        <taxon>Macrococcoides</taxon>
    </lineage>
</organism>
<dbReference type="PANTHER" id="PTHR43358">
    <property type="entry name" value="ALPHA/BETA-HYDROLASE"/>
    <property type="match status" value="1"/>
</dbReference>
<dbReference type="Proteomes" id="UP000229523">
    <property type="component" value="Unassembled WGS sequence"/>
</dbReference>
<evidence type="ECO:0000313" key="3">
    <source>
        <dbReference type="EMBL" id="RAI82497.1"/>
    </source>
</evidence>
<keyword evidence="4" id="KW-1185">Reference proteome</keyword>
<dbReference type="AlphaFoldDB" id="A0A2G5NSZ3"/>